<evidence type="ECO:0000259" key="10">
    <source>
        <dbReference type="Pfam" id="PF18052"/>
    </source>
</evidence>
<evidence type="ECO:0000256" key="5">
    <source>
        <dbReference type="ARBA" id="ARBA00022737"/>
    </source>
</evidence>
<evidence type="ECO:0000313" key="13">
    <source>
        <dbReference type="RefSeq" id="XP_027095986.1"/>
    </source>
</evidence>
<keyword evidence="4" id="KW-0381">Hypersensitive response</keyword>
<dbReference type="InterPro" id="IPR038005">
    <property type="entry name" value="RX-like_CC"/>
</dbReference>
<evidence type="ECO:0000313" key="12">
    <source>
        <dbReference type="Proteomes" id="UP001652660"/>
    </source>
</evidence>
<keyword evidence="5" id="KW-0677">Repeat</keyword>
<keyword evidence="12" id="KW-1185">Reference proteome</keyword>
<dbReference type="InterPro" id="IPR041118">
    <property type="entry name" value="Rx_N"/>
</dbReference>
<dbReference type="Pfam" id="PF23598">
    <property type="entry name" value="LRR_14"/>
    <property type="match status" value="1"/>
</dbReference>
<feature type="domain" description="Disease resistance R13L4/SHOC-2-like LRR" evidence="11">
    <location>
        <begin position="477"/>
        <end position="605"/>
    </location>
</feature>
<organism evidence="12 13">
    <name type="scientific">Coffea arabica</name>
    <name type="common">Arabian coffee</name>
    <dbReference type="NCBI Taxonomy" id="13443"/>
    <lineage>
        <taxon>Eukaryota</taxon>
        <taxon>Viridiplantae</taxon>
        <taxon>Streptophyta</taxon>
        <taxon>Embryophyta</taxon>
        <taxon>Tracheophyta</taxon>
        <taxon>Spermatophyta</taxon>
        <taxon>Magnoliopsida</taxon>
        <taxon>eudicotyledons</taxon>
        <taxon>Gunneridae</taxon>
        <taxon>Pentapetalae</taxon>
        <taxon>asterids</taxon>
        <taxon>lamiids</taxon>
        <taxon>Gentianales</taxon>
        <taxon>Rubiaceae</taxon>
        <taxon>Ixoroideae</taxon>
        <taxon>Gardenieae complex</taxon>
        <taxon>Bertiereae - Coffeeae clade</taxon>
        <taxon>Coffeeae</taxon>
        <taxon>Coffea</taxon>
    </lineage>
</organism>
<keyword evidence="3" id="KW-0433">Leucine-rich repeat</keyword>
<dbReference type="Proteomes" id="UP001652660">
    <property type="component" value="Chromosome 11c"/>
</dbReference>
<dbReference type="PRINTS" id="PR00364">
    <property type="entry name" value="DISEASERSIST"/>
</dbReference>
<dbReference type="PANTHER" id="PTHR23155:SF1152">
    <property type="entry name" value="AAA+ ATPASE DOMAIN-CONTAINING PROTEIN"/>
    <property type="match status" value="1"/>
</dbReference>
<evidence type="ECO:0000256" key="6">
    <source>
        <dbReference type="ARBA" id="ARBA00022741"/>
    </source>
</evidence>
<evidence type="ECO:0000256" key="8">
    <source>
        <dbReference type="ARBA" id="ARBA00022840"/>
    </source>
</evidence>
<dbReference type="GO" id="GO:0005737">
    <property type="term" value="C:cytoplasm"/>
    <property type="evidence" value="ECO:0007669"/>
    <property type="project" value="UniProtKB-SubCell"/>
</dbReference>
<feature type="domain" description="NB-ARC" evidence="9">
    <location>
        <begin position="175"/>
        <end position="343"/>
    </location>
</feature>
<evidence type="ECO:0000256" key="2">
    <source>
        <dbReference type="ARBA" id="ARBA00008894"/>
    </source>
</evidence>
<comment type="similarity">
    <text evidence="2">Belongs to the disease resistance NB-LRR family.</text>
</comment>
<dbReference type="FunFam" id="3.40.50.300:FF:001091">
    <property type="entry name" value="Probable disease resistance protein At1g61300"/>
    <property type="match status" value="1"/>
</dbReference>
<dbReference type="InterPro" id="IPR042197">
    <property type="entry name" value="Apaf_helical"/>
</dbReference>
<evidence type="ECO:0000259" key="9">
    <source>
        <dbReference type="Pfam" id="PF00931"/>
    </source>
</evidence>
<dbReference type="SUPFAM" id="SSF52058">
    <property type="entry name" value="L domain-like"/>
    <property type="match status" value="1"/>
</dbReference>
<reference evidence="13" key="2">
    <citation type="submission" date="2025-08" db="UniProtKB">
        <authorList>
            <consortium name="RefSeq"/>
        </authorList>
    </citation>
    <scope>IDENTIFICATION</scope>
    <source>
        <tissue evidence="13">Leaves</tissue>
    </source>
</reference>
<feature type="domain" description="Disease resistance N-terminal" evidence="10">
    <location>
        <begin position="31"/>
        <end position="107"/>
    </location>
</feature>
<dbReference type="Pfam" id="PF00931">
    <property type="entry name" value="NB-ARC"/>
    <property type="match status" value="1"/>
</dbReference>
<dbReference type="GO" id="GO:0005524">
    <property type="term" value="F:ATP binding"/>
    <property type="evidence" value="ECO:0007669"/>
    <property type="project" value="UniProtKB-KW"/>
</dbReference>
<evidence type="ECO:0000256" key="1">
    <source>
        <dbReference type="ARBA" id="ARBA00002074"/>
    </source>
</evidence>
<dbReference type="InterPro" id="IPR002182">
    <property type="entry name" value="NB-ARC"/>
</dbReference>
<keyword evidence="7" id="KW-0611">Plant defense</keyword>
<dbReference type="Gene3D" id="3.40.50.300">
    <property type="entry name" value="P-loop containing nucleotide triphosphate hydrolases"/>
    <property type="match status" value="1"/>
</dbReference>
<evidence type="ECO:0000259" key="11">
    <source>
        <dbReference type="Pfam" id="PF23598"/>
    </source>
</evidence>
<dbReference type="CDD" id="cd14798">
    <property type="entry name" value="RX-CC_like"/>
    <property type="match status" value="1"/>
</dbReference>
<dbReference type="PANTHER" id="PTHR23155">
    <property type="entry name" value="DISEASE RESISTANCE PROTEIN RP"/>
    <property type="match status" value="1"/>
</dbReference>
<dbReference type="SUPFAM" id="SSF52540">
    <property type="entry name" value="P-loop containing nucleoside triphosphate hydrolases"/>
    <property type="match status" value="1"/>
</dbReference>
<dbReference type="Pfam" id="PF18052">
    <property type="entry name" value="Rx_N"/>
    <property type="match status" value="1"/>
</dbReference>
<dbReference type="GeneID" id="113715881"/>
<sequence length="740" mass="85517">MNLANAEIIESYITVRRSSRSHFPKTEGFGFIDFLLGNLRELLNSEVDYFVSVKHQIHVVHEEIEFLRSFLRDIEEQYKEHQDLKTLDSSIMEVMLEAEYLIDVFILGDCLQWYHPIWLSDLIEDLKLIKLQATEICENAHGININYVPTLSRNVISPPKIPKIDEVVIDLADEKKLVIDRLIAGSPQLDVVSIVGMAGLGKTTLALKVYTDPSVTYHFHIRAWCCVSQAYQKRELLLEILGDIVELTDHILEMSDGDLEMKLYQCLKRNRFLIVMDDIWSTSAWYDFQGSFPNDNNGSRILITSRLPDVARKMKVDSVPHPLRLLSNDESWKLLQRRVFDTKECPDELMAFGNQIAESYKGLPLAVVAISGLLERTDKIPDWWKQVSESICSHIADDVETRCIHILELSYRCLPDHLKHCFLYTGVFLEYKDIPIRKLTWLWLAEGFIWNTDQENNEDVAEGDLYPRCPYDISFIFDKFKLLRVLDLECINMGNSFPTGVQLLIQLRYLALSGDIDCIPASISHLRDLETLLVKGLRGTENIMRRLLKLRKLRCVFSELRDDTGKLNQFPVLNFLTELESLNVLYSGRISLPCEFDFPLNLKKLTLSKFRLPWDCISQIGRLPNLEVLKSLSRAFEGKVWEMKEGEFPKLKFLKLDNLNIAQWNASSDHLPQLQHLILRSCRQLEEIPSAFCESSTLEMIEVQLCTSSVEESVIKLKEELLEMGNEDFKVLIDRSDMDL</sequence>
<dbReference type="InterPro" id="IPR036388">
    <property type="entry name" value="WH-like_DNA-bd_sf"/>
</dbReference>
<keyword evidence="6" id="KW-0547">Nucleotide-binding</keyword>
<dbReference type="OrthoDB" id="5970735at2759"/>
<proteinExistence type="inferred from homology"/>
<name>A0A6P6UZV7_COFAR</name>
<comment type="function">
    <text evidence="1">Confers resistance to late blight (Phytophthora infestans) races carrying the avirulence gene Avr1. Resistance proteins guard the plant against pathogens that contain an appropriate avirulence protein via an indirect interaction with this avirulence protein. That triggers a defense system including the hypersensitive response, which restricts the pathogen growth.</text>
</comment>
<keyword evidence="8" id="KW-0067">ATP-binding</keyword>
<dbReference type="Gene3D" id="1.20.5.4130">
    <property type="match status" value="1"/>
</dbReference>
<dbReference type="GO" id="GO:0043531">
    <property type="term" value="F:ADP binding"/>
    <property type="evidence" value="ECO:0007669"/>
    <property type="project" value="InterPro"/>
</dbReference>
<reference evidence="12" key="1">
    <citation type="journal article" date="2025" name="Foods">
        <title>Unveiling the Microbial Signatures of Arabica Coffee Cherries: Insights into Ripeness Specific Diversity, Functional Traits, and Implications for Quality and Safety.</title>
        <authorList>
            <consortium name="RefSeq"/>
            <person name="Tenea G.N."/>
            <person name="Cifuentes V."/>
            <person name="Reyes P."/>
            <person name="Cevallos-Vallejos M."/>
        </authorList>
    </citation>
    <scope>NUCLEOTIDE SEQUENCE [LARGE SCALE GENOMIC DNA]</scope>
</reference>
<dbReference type="Gene3D" id="1.10.10.10">
    <property type="entry name" value="Winged helix-like DNA-binding domain superfamily/Winged helix DNA-binding domain"/>
    <property type="match status" value="1"/>
</dbReference>
<accession>A0A6P6UZV7</accession>
<dbReference type="InterPro" id="IPR044974">
    <property type="entry name" value="Disease_R_plants"/>
</dbReference>
<protein>
    <submittedName>
        <fullName evidence="13">Late blight resistance protein homolog R1B-17</fullName>
    </submittedName>
</protein>
<gene>
    <name evidence="13" type="primary">LOC113715881</name>
</gene>
<dbReference type="InterPro" id="IPR055414">
    <property type="entry name" value="LRR_R13L4/SHOC2-like"/>
</dbReference>
<evidence type="ECO:0000256" key="4">
    <source>
        <dbReference type="ARBA" id="ARBA00022667"/>
    </source>
</evidence>
<dbReference type="AlphaFoldDB" id="A0A6P6UZV7"/>
<evidence type="ECO:0000256" key="7">
    <source>
        <dbReference type="ARBA" id="ARBA00022821"/>
    </source>
</evidence>
<dbReference type="InterPro" id="IPR032675">
    <property type="entry name" value="LRR_dom_sf"/>
</dbReference>
<dbReference type="Gene3D" id="1.10.8.430">
    <property type="entry name" value="Helical domain of apoptotic protease-activating factors"/>
    <property type="match status" value="1"/>
</dbReference>
<dbReference type="Gene3D" id="3.80.10.10">
    <property type="entry name" value="Ribonuclease Inhibitor"/>
    <property type="match status" value="1"/>
</dbReference>
<dbReference type="GO" id="GO:0009626">
    <property type="term" value="P:plant-type hypersensitive response"/>
    <property type="evidence" value="ECO:0007669"/>
    <property type="project" value="UniProtKB-KW"/>
</dbReference>
<dbReference type="RefSeq" id="XP_027095986.1">
    <property type="nucleotide sequence ID" value="XM_027240185.1"/>
</dbReference>
<dbReference type="InterPro" id="IPR027417">
    <property type="entry name" value="P-loop_NTPase"/>
</dbReference>
<evidence type="ECO:0000256" key="3">
    <source>
        <dbReference type="ARBA" id="ARBA00022614"/>
    </source>
</evidence>